<organism evidence="15 16">
    <name type="scientific">Stieleria bergensis</name>
    <dbReference type="NCBI Taxonomy" id="2528025"/>
    <lineage>
        <taxon>Bacteria</taxon>
        <taxon>Pseudomonadati</taxon>
        <taxon>Planctomycetota</taxon>
        <taxon>Planctomycetia</taxon>
        <taxon>Pirellulales</taxon>
        <taxon>Pirellulaceae</taxon>
        <taxon>Stieleria</taxon>
    </lineage>
</organism>
<gene>
    <name evidence="15" type="primary">dnaJ_1</name>
    <name evidence="11" type="synonym">dnaJ</name>
    <name evidence="15" type="ORF">SV7mr_07770</name>
</gene>
<dbReference type="SUPFAM" id="SSF49493">
    <property type="entry name" value="HSP40/DnaJ peptide-binding domain"/>
    <property type="match status" value="2"/>
</dbReference>
<dbReference type="GO" id="GO:0031072">
    <property type="term" value="F:heat shock protein binding"/>
    <property type="evidence" value="ECO:0007669"/>
    <property type="project" value="InterPro"/>
</dbReference>
<feature type="binding site" evidence="11">
    <location>
        <position position="171"/>
    </location>
    <ligand>
        <name>Zn(2+)</name>
        <dbReference type="ChEBI" id="CHEBI:29105"/>
        <label>1</label>
    </ligand>
</feature>
<keyword evidence="4 11" id="KW-0677">Repeat</keyword>
<dbReference type="PROSITE" id="PS51188">
    <property type="entry name" value="ZF_CR"/>
    <property type="match status" value="1"/>
</dbReference>
<evidence type="ECO:0000256" key="7">
    <source>
        <dbReference type="ARBA" id="ARBA00023016"/>
    </source>
</evidence>
<accession>A0A517SQ85</accession>
<keyword evidence="1 11" id="KW-0963">Cytoplasm</keyword>
<feature type="zinc finger region" description="CR-type" evidence="12">
    <location>
        <begin position="155"/>
        <end position="233"/>
    </location>
</feature>
<dbReference type="NCBIfam" id="TIGR02349">
    <property type="entry name" value="DnaJ_bact"/>
    <property type="match status" value="1"/>
</dbReference>
<dbReference type="PANTHER" id="PTHR43096:SF48">
    <property type="entry name" value="CHAPERONE PROTEIN DNAJ"/>
    <property type="match status" value="1"/>
</dbReference>
<dbReference type="GO" id="GO:0006260">
    <property type="term" value="P:DNA replication"/>
    <property type="evidence" value="ECO:0007669"/>
    <property type="project" value="UniProtKB-KW"/>
</dbReference>
<feature type="binding site" evidence="11">
    <location>
        <position position="210"/>
    </location>
    <ligand>
        <name>Zn(2+)</name>
        <dbReference type="ChEBI" id="CHEBI:29105"/>
        <label>2</label>
    </ligand>
</feature>
<keyword evidence="7 11" id="KW-0346">Stress response</keyword>
<dbReference type="InterPro" id="IPR036410">
    <property type="entry name" value="HSP_DnaJ_Cys-rich_dom_sf"/>
</dbReference>
<evidence type="ECO:0000256" key="4">
    <source>
        <dbReference type="ARBA" id="ARBA00022737"/>
    </source>
</evidence>
<evidence type="ECO:0000256" key="1">
    <source>
        <dbReference type="ARBA" id="ARBA00022490"/>
    </source>
</evidence>
<feature type="binding site" evidence="11">
    <location>
        <position position="221"/>
    </location>
    <ligand>
        <name>Zn(2+)</name>
        <dbReference type="ChEBI" id="CHEBI:29105"/>
        <label>1</label>
    </ligand>
</feature>
<keyword evidence="8 11" id="KW-0143">Chaperone</keyword>
<dbReference type="GO" id="GO:0005737">
    <property type="term" value="C:cytoplasm"/>
    <property type="evidence" value="ECO:0007669"/>
    <property type="project" value="UniProtKB-SubCell"/>
</dbReference>
<dbReference type="GO" id="GO:0009408">
    <property type="term" value="P:response to heat"/>
    <property type="evidence" value="ECO:0007669"/>
    <property type="project" value="InterPro"/>
</dbReference>
<keyword evidence="6 11" id="KW-0862">Zinc</keyword>
<evidence type="ECO:0000256" key="10">
    <source>
        <dbReference type="ARBA" id="ARBA00067609"/>
    </source>
</evidence>
<dbReference type="CDD" id="cd10747">
    <property type="entry name" value="DnaJ_C"/>
    <property type="match status" value="1"/>
</dbReference>
<feature type="domain" description="CR-type" evidence="14">
    <location>
        <begin position="155"/>
        <end position="233"/>
    </location>
</feature>
<dbReference type="Pfam" id="PF00684">
    <property type="entry name" value="DnaJ_CXXCXGXG"/>
    <property type="match status" value="1"/>
</dbReference>
<dbReference type="Gene3D" id="2.60.260.20">
    <property type="entry name" value="Urease metallochaperone UreE, N-terminal domain"/>
    <property type="match status" value="2"/>
</dbReference>
<protein>
    <recommendedName>
        <fullName evidence="10 11">Chaperone protein DnaJ</fullName>
    </recommendedName>
</protein>
<dbReference type="InterPro" id="IPR018253">
    <property type="entry name" value="DnaJ_domain_CS"/>
</dbReference>
<evidence type="ECO:0000256" key="11">
    <source>
        <dbReference type="HAMAP-Rule" id="MF_01152"/>
    </source>
</evidence>
<name>A0A517SQ85_9BACT</name>
<dbReference type="PROSITE" id="PS50076">
    <property type="entry name" value="DNAJ_2"/>
    <property type="match status" value="1"/>
</dbReference>
<dbReference type="FunFam" id="2.10.230.10:FF:000002">
    <property type="entry name" value="Molecular chaperone DnaJ"/>
    <property type="match status" value="1"/>
</dbReference>
<dbReference type="Proteomes" id="UP000315003">
    <property type="component" value="Chromosome"/>
</dbReference>
<feature type="binding site" evidence="11">
    <location>
        <position position="168"/>
    </location>
    <ligand>
        <name>Zn(2+)</name>
        <dbReference type="ChEBI" id="CHEBI:29105"/>
        <label>1</label>
    </ligand>
</feature>
<evidence type="ECO:0000313" key="16">
    <source>
        <dbReference type="Proteomes" id="UP000315003"/>
    </source>
</evidence>
<dbReference type="AlphaFoldDB" id="A0A517SQ85"/>
<evidence type="ECO:0000256" key="12">
    <source>
        <dbReference type="PROSITE-ProRule" id="PRU00546"/>
    </source>
</evidence>
<evidence type="ECO:0000256" key="8">
    <source>
        <dbReference type="ARBA" id="ARBA00023186"/>
    </source>
</evidence>
<feature type="binding site" evidence="11">
    <location>
        <position position="207"/>
    </location>
    <ligand>
        <name>Zn(2+)</name>
        <dbReference type="ChEBI" id="CHEBI:29105"/>
        <label>2</label>
    </ligand>
</feature>
<dbReference type="Pfam" id="PF00226">
    <property type="entry name" value="DnaJ"/>
    <property type="match status" value="1"/>
</dbReference>
<keyword evidence="16" id="KW-1185">Reference proteome</keyword>
<dbReference type="InterPro" id="IPR001305">
    <property type="entry name" value="HSP_DnaJ_Cys-rich_dom"/>
</dbReference>
<dbReference type="InterPro" id="IPR001623">
    <property type="entry name" value="DnaJ_domain"/>
</dbReference>
<proteinExistence type="inferred from homology"/>
<dbReference type="SUPFAM" id="SSF46565">
    <property type="entry name" value="Chaperone J-domain"/>
    <property type="match status" value="1"/>
</dbReference>
<comment type="function">
    <text evidence="11">Participates actively in the response to hyperosmotic and heat shock by preventing the aggregation of stress-denatured proteins and by disaggregating proteins, also in an autonomous, DnaK-independent fashion. Unfolded proteins bind initially to DnaJ; upon interaction with the DnaJ-bound protein, DnaK hydrolyzes its bound ATP, resulting in the formation of a stable complex. GrpE releases ADP from DnaK; ATP binding to DnaK triggers the release of the substrate protein, thus completing the reaction cycle. Several rounds of ATP-dependent interactions between DnaJ, DnaK and GrpE are required for fully efficient folding. Also involved, together with DnaK and GrpE, in the DNA replication of plasmids through activation of initiation proteins.</text>
</comment>
<dbReference type="InterPro" id="IPR002939">
    <property type="entry name" value="DnaJ_C"/>
</dbReference>
<dbReference type="Gene3D" id="2.10.230.10">
    <property type="entry name" value="Heat shock protein DnaJ, cysteine-rich domain"/>
    <property type="match status" value="1"/>
</dbReference>
<keyword evidence="3 11" id="KW-0479">Metal-binding</keyword>
<dbReference type="GO" id="GO:0042026">
    <property type="term" value="P:protein refolding"/>
    <property type="evidence" value="ECO:0007669"/>
    <property type="project" value="TreeGrafter"/>
</dbReference>
<dbReference type="NCBIfam" id="NF008035">
    <property type="entry name" value="PRK10767.1"/>
    <property type="match status" value="1"/>
</dbReference>
<evidence type="ECO:0000256" key="2">
    <source>
        <dbReference type="ARBA" id="ARBA00022705"/>
    </source>
</evidence>
<comment type="domain">
    <text evidence="11">The J domain is necessary and sufficient to stimulate DnaK ATPase activity. Zinc center 1 plays an important role in the autonomous, DnaK-independent chaperone activity of DnaJ. Zinc center 2 is essential for interaction with DnaK and for DnaJ activity.</text>
</comment>
<dbReference type="InterPro" id="IPR012724">
    <property type="entry name" value="DnaJ"/>
</dbReference>
<feature type="repeat" description="CXXCXGXG motif" evidence="11">
    <location>
        <begin position="168"/>
        <end position="175"/>
    </location>
</feature>
<feature type="domain" description="J" evidence="13">
    <location>
        <begin position="26"/>
        <end position="90"/>
    </location>
</feature>
<dbReference type="SMART" id="SM00271">
    <property type="entry name" value="DnaJ"/>
    <property type="match status" value="1"/>
</dbReference>
<comment type="cofactor">
    <cofactor evidence="11">
        <name>Zn(2+)</name>
        <dbReference type="ChEBI" id="CHEBI:29105"/>
    </cofactor>
    <text evidence="11">Binds 2 Zn(2+) ions per monomer.</text>
</comment>
<evidence type="ECO:0000256" key="3">
    <source>
        <dbReference type="ARBA" id="ARBA00022723"/>
    </source>
</evidence>
<evidence type="ECO:0000256" key="5">
    <source>
        <dbReference type="ARBA" id="ARBA00022771"/>
    </source>
</evidence>
<comment type="subcellular location">
    <subcellularLocation>
        <location evidence="11">Cytoplasm</location>
    </subcellularLocation>
</comment>
<dbReference type="HAMAP" id="MF_01152">
    <property type="entry name" value="DnaJ"/>
    <property type="match status" value="1"/>
</dbReference>
<evidence type="ECO:0000259" key="13">
    <source>
        <dbReference type="PROSITE" id="PS50076"/>
    </source>
</evidence>
<reference evidence="15 16" key="1">
    <citation type="submission" date="2019-02" db="EMBL/GenBank/DDBJ databases">
        <title>Deep-cultivation of Planctomycetes and their phenomic and genomic characterization uncovers novel biology.</title>
        <authorList>
            <person name="Wiegand S."/>
            <person name="Jogler M."/>
            <person name="Boedeker C."/>
            <person name="Pinto D."/>
            <person name="Vollmers J."/>
            <person name="Rivas-Marin E."/>
            <person name="Kohn T."/>
            <person name="Peeters S.H."/>
            <person name="Heuer A."/>
            <person name="Rast P."/>
            <person name="Oberbeckmann S."/>
            <person name="Bunk B."/>
            <person name="Jeske O."/>
            <person name="Meyerdierks A."/>
            <person name="Storesund J.E."/>
            <person name="Kallscheuer N."/>
            <person name="Luecker S."/>
            <person name="Lage O.M."/>
            <person name="Pohl T."/>
            <person name="Merkel B.J."/>
            <person name="Hornburger P."/>
            <person name="Mueller R.-W."/>
            <person name="Bruemmer F."/>
            <person name="Labrenz M."/>
            <person name="Spormann A.M."/>
            <person name="Op den Camp H."/>
            <person name="Overmann J."/>
            <person name="Amann R."/>
            <person name="Jetten M.S.M."/>
            <person name="Mascher T."/>
            <person name="Medema M.H."/>
            <person name="Devos D.P."/>
            <person name="Kaster A.-K."/>
            <person name="Ovreas L."/>
            <person name="Rohde M."/>
            <person name="Galperin M.Y."/>
            <person name="Jogler C."/>
        </authorList>
    </citation>
    <scope>NUCLEOTIDE SEQUENCE [LARGE SCALE GENOMIC DNA]</scope>
    <source>
        <strain evidence="15 16">SV_7m_r</strain>
    </source>
</reference>
<keyword evidence="5 11" id="KW-0863">Zinc-finger</keyword>
<evidence type="ECO:0000256" key="9">
    <source>
        <dbReference type="ARBA" id="ARBA00061004"/>
    </source>
</evidence>
<dbReference type="Pfam" id="PF01556">
    <property type="entry name" value="DnaJ_C"/>
    <property type="match status" value="1"/>
</dbReference>
<dbReference type="EMBL" id="CP036272">
    <property type="protein sequence ID" value="QDT58287.1"/>
    <property type="molecule type" value="Genomic_DNA"/>
</dbReference>
<feature type="binding site" evidence="11">
    <location>
        <position position="224"/>
    </location>
    <ligand>
        <name>Zn(2+)</name>
        <dbReference type="ChEBI" id="CHEBI:29105"/>
        <label>1</label>
    </ligand>
</feature>
<dbReference type="Gene3D" id="1.10.287.110">
    <property type="entry name" value="DnaJ domain"/>
    <property type="match status" value="1"/>
</dbReference>
<evidence type="ECO:0000313" key="15">
    <source>
        <dbReference type="EMBL" id="QDT58287.1"/>
    </source>
</evidence>
<sequence length="392" mass="42118">MPRGITAALGITDAVDSGYLMSEKRDHYEVLSVTRTCTKIEIDRAYRKLAIKYHPDSSKAEDAVERFKEASEAYDVLGDAEKRARYDQYGHAGMDGGAQFNDVEDIFEAFGEMFGGGMFGDLFGGRSRGGGRRRTRRGADVRCNITLTLDEAAKGVAKEVSYRRNVPCDTCDGDGAAPGSEPITCNTCGGRGQVIQSAGILRVQTACPHCGGAGKQISQPCGDCRGSGLQTERAELTVEIPAGIDDGMRVRVQGEGEASPDGGPPGDCYCFITVKPHELFRREGESLILKIPISYTQAALGAEIEVPTLDGPEPLRIDPGTQNGDVFTLVGKGVVNPRGGGPGDLLVQVFIEVPKKVSAEQEELLRKLAELDSESLLPHRKTFLEKVTTLFG</sequence>
<dbReference type="FunFam" id="2.60.260.20:FF:000005">
    <property type="entry name" value="Chaperone protein dnaJ 1, mitochondrial"/>
    <property type="match status" value="1"/>
</dbReference>
<evidence type="ECO:0000259" key="14">
    <source>
        <dbReference type="PROSITE" id="PS51188"/>
    </source>
</evidence>
<dbReference type="CDD" id="cd06257">
    <property type="entry name" value="DnaJ"/>
    <property type="match status" value="1"/>
</dbReference>
<comment type="subunit">
    <text evidence="11">Homodimer.</text>
</comment>
<dbReference type="PROSITE" id="PS00636">
    <property type="entry name" value="DNAJ_1"/>
    <property type="match status" value="1"/>
</dbReference>
<keyword evidence="2 11" id="KW-0235">DNA replication</keyword>
<dbReference type="InterPro" id="IPR036869">
    <property type="entry name" value="J_dom_sf"/>
</dbReference>
<feature type="binding site" evidence="11">
    <location>
        <position position="185"/>
    </location>
    <ligand>
        <name>Zn(2+)</name>
        <dbReference type="ChEBI" id="CHEBI:29105"/>
        <label>2</label>
    </ligand>
</feature>
<dbReference type="SUPFAM" id="SSF57938">
    <property type="entry name" value="DnaJ/Hsp40 cysteine-rich domain"/>
    <property type="match status" value="1"/>
</dbReference>
<dbReference type="GO" id="GO:0008270">
    <property type="term" value="F:zinc ion binding"/>
    <property type="evidence" value="ECO:0007669"/>
    <property type="project" value="UniProtKB-UniRule"/>
</dbReference>
<comment type="similarity">
    <text evidence="9 11">Belongs to the DnaJ family.</text>
</comment>
<feature type="repeat" description="CXXCXGXG motif" evidence="11">
    <location>
        <begin position="221"/>
        <end position="228"/>
    </location>
</feature>
<dbReference type="InterPro" id="IPR008971">
    <property type="entry name" value="HSP40/DnaJ_pept-bd"/>
</dbReference>
<feature type="repeat" description="CXXCXGXG motif" evidence="11">
    <location>
        <begin position="185"/>
        <end position="192"/>
    </location>
</feature>
<dbReference type="PRINTS" id="PR00625">
    <property type="entry name" value="JDOMAIN"/>
</dbReference>
<dbReference type="GO" id="GO:0005524">
    <property type="term" value="F:ATP binding"/>
    <property type="evidence" value="ECO:0007669"/>
    <property type="project" value="InterPro"/>
</dbReference>
<feature type="repeat" description="CXXCXGXG motif" evidence="11">
    <location>
        <begin position="207"/>
        <end position="214"/>
    </location>
</feature>
<feature type="binding site" evidence="11">
    <location>
        <position position="188"/>
    </location>
    <ligand>
        <name>Zn(2+)</name>
        <dbReference type="ChEBI" id="CHEBI:29105"/>
        <label>2</label>
    </ligand>
</feature>
<evidence type="ECO:0000256" key="6">
    <source>
        <dbReference type="ARBA" id="ARBA00022833"/>
    </source>
</evidence>
<dbReference type="PANTHER" id="PTHR43096">
    <property type="entry name" value="DNAJ HOMOLOG 1, MITOCHONDRIAL-RELATED"/>
    <property type="match status" value="1"/>
</dbReference>
<dbReference type="GO" id="GO:0051082">
    <property type="term" value="F:unfolded protein binding"/>
    <property type="evidence" value="ECO:0007669"/>
    <property type="project" value="UniProtKB-UniRule"/>
</dbReference>